<keyword evidence="6" id="KW-0325">Glycoprotein</keyword>
<sequence>MFATSLCCTTMRLWWRSKFARFEEFLHMHQWKVLSTVLLLVLFCLGLKMVAVDTDFDKLWVEESDRLISEWSYLAQALKRVSSQNAYTDQHYFGPDARRSRMLLRMNNPRSPLSPVIDSADPLPSGYGTGSSIPGPHATSSSGPFVNSLPGREFMGTMETVLQSAIEPLNAGGQPANDGESATLNSIQADASSSSSPSSTTESQILTPQALLDHMEFLIKVRRLQITVGSAKWSFKDLCHRATLPFGSEVHPIQAYLDMIIPCLIITPLDCFWEGAKVLGPEEATWVPW</sequence>
<dbReference type="EMBL" id="LUCM01000436">
    <property type="protein sequence ID" value="KAA0200546.1"/>
    <property type="molecule type" value="Genomic_DNA"/>
</dbReference>
<feature type="region of interest" description="Disordered" evidence="7">
    <location>
        <begin position="169"/>
        <end position="203"/>
    </location>
</feature>
<evidence type="ECO:0000313" key="8">
    <source>
        <dbReference type="EMBL" id="KAA0200546.1"/>
    </source>
</evidence>
<keyword evidence="3" id="KW-0812">Transmembrane</keyword>
<evidence type="ECO:0000256" key="1">
    <source>
        <dbReference type="ARBA" id="ARBA00004141"/>
    </source>
</evidence>
<keyword evidence="9" id="KW-1185">Reference proteome</keyword>
<evidence type="ECO:0000256" key="7">
    <source>
        <dbReference type="SAM" id="MobiDB-lite"/>
    </source>
</evidence>
<accession>A0A8E0VLP3</accession>
<evidence type="ECO:0000256" key="6">
    <source>
        <dbReference type="ARBA" id="ARBA00023180"/>
    </source>
</evidence>
<evidence type="ECO:0000313" key="9">
    <source>
        <dbReference type="Proteomes" id="UP000728185"/>
    </source>
</evidence>
<name>A0A8E0VLP3_9TREM</name>
<dbReference type="Proteomes" id="UP000728185">
    <property type="component" value="Unassembled WGS sequence"/>
</dbReference>
<evidence type="ECO:0000256" key="4">
    <source>
        <dbReference type="ARBA" id="ARBA00022989"/>
    </source>
</evidence>
<dbReference type="GO" id="GO:0097108">
    <property type="term" value="F:hedgehog family protein binding"/>
    <property type="evidence" value="ECO:0007669"/>
    <property type="project" value="TreeGrafter"/>
</dbReference>
<dbReference type="GO" id="GO:0005886">
    <property type="term" value="C:plasma membrane"/>
    <property type="evidence" value="ECO:0007669"/>
    <property type="project" value="TreeGrafter"/>
</dbReference>
<gene>
    <name evidence="8" type="ORF">FBUS_09386</name>
</gene>
<dbReference type="GO" id="GO:0008158">
    <property type="term" value="F:hedgehog receptor activity"/>
    <property type="evidence" value="ECO:0007669"/>
    <property type="project" value="TreeGrafter"/>
</dbReference>
<evidence type="ECO:0000256" key="2">
    <source>
        <dbReference type="ARBA" id="ARBA00005585"/>
    </source>
</evidence>
<protein>
    <submittedName>
        <fullName evidence="8">Putative patched 1</fullName>
    </submittedName>
</protein>
<dbReference type="PANTHER" id="PTHR46022">
    <property type="entry name" value="PROTEIN PATCHED"/>
    <property type="match status" value="1"/>
</dbReference>
<feature type="compositionally biased region" description="Polar residues" evidence="7">
    <location>
        <begin position="180"/>
        <end position="191"/>
    </location>
</feature>
<feature type="compositionally biased region" description="Low complexity" evidence="7">
    <location>
        <begin position="192"/>
        <end position="203"/>
    </location>
</feature>
<proteinExistence type="inferred from homology"/>
<keyword evidence="4" id="KW-1133">Transmembrane helix</keyword>
<dbReference type="PANTHER" id="PTHR46022:SF1">
    <property type="entry name" value="PROTEIN PATCHED"/>
    <property type="match status" value="1"/>
</dbReference>
<comment type="caution">
    <text evidence="8">The sequence shown here is derived from an EMBL/GenBank/DDBJ whole genome shotgun (WGS) entry which is preliminary data.</text>
</comment>
<feature type="region of interest" description="Disordered" evidence="7">
    <location>
        <begin position="109"/>
        <end position="149"/>
    </location>
</feature>
<evidence type="ECO:0000256" key="3">
    <source>
        <dbReference type="ARBA" id="ARBA00022692"/>
    </source>
</evidence>
<comment type="subcellular location">
    <subcellularLocation>
        <location evidence="1">Membrane</location>
        <topology evidence="1">Multi-pass membrane protein</topology>
    </subcellularLocation>
</comment>
<reference evidence="8" key="1">
    <citation type="submission" date="2019-05" db="EMBL/GenBank/DDBJ databases">
        <title>Annotation for the trematode Fasciolopsis buski.</title>
        <authorList>
            <person name="Choi Y.-J."/>
        </authorList>
    </citation>
    <scope>NUCLEOTIDE SEQUENCE</scope>
    <source>
        <strain evidence="8">HT</strain>
        <tissue evidence="8">Whole worm</tissue>
    </source>
</reference>
<dbReference type="GO" id="GO:0005119">
    <property type="term" value="F:smoothened binding"/>
    <property type="evidence" value="ECO:0007669"/>
    <property type="project" value="TreeGrafter"/>
</dbReference>
<dbReference type="OrthoDB" id="5873834at2759"/>
<comment type="similarity">
    <text evidence="2">Belongs to the patched family.</text>
</comment>
<organism evidence="8 9">
    <name type="scientific">Fasciolopsis buskii</name>
    <dbReference type="NCBI Taxonomy" id="27845"/>
    <lineage>
        <taxon>Eukaryota</taxon>
        <taxon>Metazoa</taxon>
        <taxon>Spiralia</taxon>
        <taxon>Lophotrochozoa</taxon>
        <taxon>Platyhelminthes</taxon>
        <taxon>Trematoda</taxon>
        <taxon>Digenea</taxon>
        <taxon>Plagiorchiida</taxon>
        <taxon>Echinostomata</taxon>
        <taxon>Echinostomatoidea</taxon>
        <taxon>Fasciolidae</taxon>
        <taxon>Fasciolopsis</taxon>
    </lineage>
</organism>
<dbReference type="AlphaFoldDB" id="A0A8E0VLP3"/>
<dbReference type="GO" id="GO:0045879">
    <property type="term" value="P:negative regulation of smoothened signaling pathway"/>
    <property type="evidence" value="ECO:0007669"/>
    <property type="project" value="TreeGrafter"/>
</dbReference>
<keyword evidence="5" id="KW-0472">Membrane</keyword>
<evidence type="ECO:0000256" key="5">
    <source>
        <dbReference type="ARBA" id="ARBA00023136"/>
    </source>
</evidence>